<evidence type="ECO:0000256" key="1">
    <source>
        <dbReference type="ARBA" id="ARBA00008061"/>
    </source>
</evidence>
<comment type="similarity">
    <text evidence="1">Belongs to the glycosyl hydrolase 13 family.</text>
</comment>
<reference evidence="3" key="1">
    <citation type="submission" date="2021-04" db="EMBL/GenBank/DDBJ databases">
        <title>Difference and commonality of drug resistance evolution in various bacteria. and drug sensitivity profiles.</title>
        <authorList>
            <person name="Maeda T."/>
            <person name="Shibai A."/>
            <person name="Kawada K."/>
            <person name="Kotani H."/>
            <person name="Tarusawa Y."/>
            <person name="Tanabe K."/>
            <person name="Furusawa C."/>
        </authorList>
    </citation>
    <scope>NUCLEOTIDE SEQUENCE</scope>
    <source>
        <strain evidence="3">JCM 8580</strain>
    </source>
</reference>
<dbReference type="PANTHER" id="PTHR10357">
    <property type="entry name" value="ALPHA-AMYLASE FAMILY MEMBER"/>
    <property type="match status" value="1"/>
</dbReference>
<feature type="domain" description="Glycosyl hydrolase family 13 catalytic" evidence="2">
    <location>
        <begin position="14"/>
        <end position="397"/>
    </location>
</feature>
<dbReference type="AlphaFoldDB" id="A0AA86IM40"/>
<dbReference type="GO" id="GO:0004556">
    <property type="term" value="F:alpha-amylase activity"/>
    <property type="evidence" value="ECO:0007669"/>
    <property type="project" value="TreeGrafter"/>
</dbReference>
<dbReference type="InterPro" id="IPR045857">
    <property type="entry name" value="O16G_dom_2"/>
</dbReference>
<dbReference type="InterPro" id="IPR017853">
    <property type="entry name" value="GH"/>
</dbReference>
<evidence type="ECO:0000259" key="2">
    <source>
        <dbReference type="SMART" id="SM00642"/>
    </source>
</evidence>
<dbReference type="RefSeq" id="WP_088221764.1">
    <property type="nucleotide sequence ID" value="NZ_AP024590.1"/>
</dbReference>
<dbReference type="GO" id="GO:0009313">
    <property type="term" value="P:oligosaccharide catabolic process"/>
    <property type="evidence" value="ECO:0007669"/>
    <property type="project" value="TreeGrafter"/>
</dbReference>
<dbReference type="EMBL" id="AP024590">
    <property type="protein sequence ID" value="BCU54033.1"/>
    <property type="molecule type" value="Genomic_DNA"/>
</dbReference>
<dbReference type="Pfam" id="PF00128">
    <property type="entry name" value="Alpha-amylase"/>
    <property type="match status" value="1"/>
</dbReference>
<dbReference type="SMART" id="SM00642">
    <property type="entry name" value="Aamy"/>
    <property type="match status" value="1"/>
</dbReference>
<dbReference type="Proteomes" id="UP000682928">
    <property type="component" value="Chromosome"/>
</dbReference>
<sequence>MEPVRWWQECVFYQIYLPAFCDGNADGRGDFIGLMQKIDYLHELGIGGIWITPFYPSPLVDNGYDISDYCAVDPRFGQFEDFSRVVAVCHARGIRVVIDLVLNHVSSQHPWFVDAWNNPGSRYRDYFIFTDRPNNWQSFFSGSAWTPEPDTGQFYYHKFAPQQVDLNWQNPQVEQEIYRVMDFWLAAGVDGFRFDVINFLTTDGIGADNPESAGVQEHLHDVNQPGLMDVLRRLMAYARAKGDLFLIGEIGSEDLAVLGRYQDADRLDVVFNFNLGSQKTFIPQAIFSALTAMHEQQPGLPTLFFSSHDMSRMISRFGETERDTARARAVLALQLTARGVPFIYQGEEFGLTDFRPQCLEEIVDVQGRTHYQTARAAGMTAEQALEIALTHTRDASRAPLPWGDKDALWKDYRELIALRNRIPVLRHGQYTCLTLTDDCLWFSRITADEQVWVAINFGAPVRNPWHTVAGEVLYGDDAPWLAKNQFVIKRSGYEKAQ</sequence>
<name>A0AA86IM40_9ENTR</name>
<accession>A0AA86IM40</accession>
<proteinExistence type="inferred from homology"/>
<gene>
    <name evidence="3" type="ORF">ENKO_06270</name>
</gene>
<evidence type="ECO:0000313" key="3">
    <source>
        <dbReference type="EMBL" id="BCU54033.1"/>
    </source>
</evidence>
<dbReference type="PANTHER" id="PTHR10357:SF179">
    <property type="entry name" value="NEUTRAL AND BASIC AMINO ACID TRANSPORT PROTEIN RBAT"/>
    <property type="match status" value="1"/>
</dbReference>
<evidence type="ECO:0000313" key="4">
    <source>
        <dbReference type="Proteomes" id="UP000682928"/>
    </source>
</evidence>
<dbReference type="Gene3D" id="3.20.20.80">
    <property type="entry name" value="Glycosidases"/>
    <property type="match status" value="1"/>
</dbReference>
<dbReference type="SUPFAM" id="SSF51445">
    <property type="entry name" value="(Trans)glycosidases"/>
    <property type="match status" value="1"/>
</dbReference>
<organism evidence="3 4">
    <name type="scientific">Enterobacter kobei</name>
    <dbReference type="NCBI Taxonomy" id="208224"/>
    <lineage>
        <taxon>Bacteria</taxon>
        <taxon>Pseudomonadati</taxon>
        <taxon>Pseudomonadota</taxon>
        <taxon>Gammaproteobacteria</taxon>
        <taxon>Enterobacterales</taxon>
        <taxon>Enterobacteriaceae</taxon>
        <taxon>Enterobacter</taxon>
        <taxon>Enterobacter cloacae complex</taxon>
    </lineage>
</organism>
<dbReference type="InterPro" id="IPR006047">
    <property type="entry name" value="GH13_cat_dom"/>
</dbReference>
<protein>
    <submittedName>
        <fullName evidence="3">Oligo-1,6-glucosidase</fullName>
    </submittedName>
</protein>
<dbReference type="Gene3D" id="3.90.400.10">
    <property type="entry name" value="Oligo-1,6-glucosidase, Domain 2"/>
    <property type="match status" value="1"/>
</dbReference>